<evidence type="ECO:0000259" key="8">
    <source>
        <dbReference type="Pfam" id="PF25967"/>
    </source>
</evidence>
<name>A0A4S3K4S2_9GAMM</name>
<dbReference type="InterPro" id="IPR058625">
    <property type="entry name" value="MdtA-like_BSH"/>
</dbReference>
<organism evidence="9 10">
    <name type="scientific">Panacagrimonas perspica</name>
    <dbReference type="NCBI Taxonomy" id="381431"/>
    <lineage>
        <taxon>Bacteria</taxon>
        <taxon>Pseudomonadati</taxon>
        <taxon>Pseudomonadota</taxon>
        <taxon>Gammaproteobacteria</taxon>
        <taxon>Nevskiales</taxon>
        <taxon>Nevskiaceae</taxon>
        <taxon>Panacagrimonas</taxon>
    </lineage>
</organism>
<dbReference type="Pfam" id="PF25944">
    <property type="entry name" value="Beta-barrel_RND"/>
    <property type="match status" value="1"/>
</dbReference>
<dbReference type="FunFam" id="2.40.420.20:FF:000001">
    <property type="entry name" value="Efflux RND transporter periplasmic adaptor subunit"/>
    <property type="match status" value="1"/>
</dbReference>
<comment type="caution">
    <text evidence="9">The sequence shown here is derived from an EMBL/GenBank/DDBJ whole genome shotgun (WGS) entry which is preliminary data.</text>
</comment>
<dbReference type="PANTHER" id="PTHR30158:SF26">
    <property type="entry name" value="RESISTANCE-NODULATION-CELL DIVISION (RND) MULTIDRUG EFFLUX MEMBRANE FUSION PROTEIN MEXE"/>
    <property type="match status" value="1"/>
</dbReference>
<dbReference type="InterPro" id="IPR006143">
    <property type="entry name" value="RND_pump_MFP"/>
</dbReference>
<dbReference type="GO" id="GO:0005886">
    <property type="term" value="C:plasma membrane"/>
    <property type="evidence" value="ECO:0007669"/>
    <property type="project" value="UniProtKB-SubCell"/>
</dbReference>
<feature type="domain" description="Multidrug resistance protein MdtA-like alpha-helical hairpin" evidence="5">
    <location>
        <begin position="115"/>
        <end position="183"/>
    </location>
</feature>
<feature type="domain" description="Multidrug resistance protein MdtA-like beta-barrel" evidence="7">
    <location>
        <begin position="254"/>
        <end position="301"/>
    </location>
</feature>
<evidence type="ECO:0000259" key="5">
    <source>
        <dbReference type="Pfam" id="PF25876"/>
    </source>
</evidence>
<comment type="similarity">
    <text evidence="2">Belongs to the membrane fusion protein (MFP) (TC 8.A.1) family.</text>
</comment>
<protein>
    <submittedName>
        <fullName evidence="9">Multidrug efflux system membrane fusion protein</fullName>
    </submittedName>
</protein>
<dbReference type="Gene3D" id="1.10.287.470">
    <property type="entry name" value="Helix hairpin bin"/>
    <property type="match status" value="1"/>
</dbReference>
<evidence type="ECO:0000313" key="10">
    <source>
        <dbReference type="Proteomes" id="UP000295341"/>
    </source>
</evidence>
<gene>
    <name evidence="9" type="ORF">DFR24_1196</name>
</gene>
<dbReference type="Pfam" id="PF25967">
    <property type="entry name" value="RND-MFP_C"/>
    <property type="match status" value="1"/>
</dbReference>
<feature type="signal peptide" evidence="4">
    <location>
        <begin position="1"/>
        <end position="24"/>
    </location>
</feature>
<feature type="domain" description="Multidrug resistance protein MdtA-like C-terminal permuted SH3" evidence="8">
    <location>
        <begin position="309"/>
        <end position="368"/>
    </location>
</feature>
<dbReference type="Pfam" id="PF25917">
    <property type="entry name" value="BSH_RND"/>
    <property type="match status" value="1"/>
</dbReference>
<evidence type="ECO:0000256" key="4">
    <source>
        <dbReference type="SAM" id="SignalP"/>
    </source>
</evidence>
<dbReference type="SUPFAM" id="SSF111369">
    <property type="entry name" value="HlyD-like secretion proteins"/>
    <property type="match status" value="1"/>
</dbReference>
<proteinExistence type="inferred from homology"/>
<dbReference type="PROSITE" id="PS51318">
    <property type="entry name" value="TAT"/>
    <property type="match status" value="1"/>
</dbReference>
<dbReference type="Gene3D" id="2.40.50.100">
    <property type="match status" value="1"/>
</dbReference>
<dbReference type="EMBL" id="SOBT01000008">
    <property type="protein sequence ID" value="TDU31814.1"/>
    <property type="molecule type" value="Genomic_DNA"/>
</dbReference>
<dbReference type="NCBIfam" id="TIGR01730">
    <property type="entry name" value="RND_mfp"/>
    <property type="match status" value="1"/>
</dbReference>
<keyword evidence="4" id="KW-0732">Signal</keyword>
<dbReference type="PANTHER" id="PTHR30158">
    <property type="entry name" value="ACRA/E-RELATED COMPONENT OF DRUG EFFLUX TRANSPORTER"/>
    <property type="match status" value="1"/>
</dbReference>
<dbReference type="AlphaFoldDB" id="A0A4S3K4S2"/>
<evidence type="ECO:0000256" key="2">
    <source>
        <dbReference type="ARBA" id="ARBA00009477"/>
    </source>
</evidence>
<accession>A0A4S3K4S2</accession>
<dbReference type="InterPro" id="IPR058624">
    <property type="entry name" value="MdtA-like_HH"/>
</dbReference>
<evidence type="ECO:0000259" key="6">
    <source>
        <dbReference type="Pfam" id="PF25917"/>
    </source>
</evidence>
<dbReference type="InterPro" id="IPR058627">
    <property type="entry name" value="MdtA-like_C"/>
</dbReference>
<keyword evidence="10" id="KW-1185">Reference proteome</keyword>
<comment type="subcellular location">
    <subcellularLocation>
        <location evidence="1">Cell inner membrane</location>
        <topology evidence="1">Lipid-anchor</topology>
    </subcellularLocation>
</comment>
<dbReference type="InterPro" id="IPR058626">
    <property type="entry name" value="MdtA-like_b-barrel"/>
</dbReference>
<reference evidence="9 10" key="1">
    <citation type="submission" date="2019-03" db="EMBL/GenBank/DDBJ databases">
        <title>Genomic Encyclopedia of Type Strains, Phase IV (KMG-IV): sequencing the most valuable type-strain genomes for metagenomic binning, comparative biology and taxonomic classification.</title>
        <authorList>
            <person name="Goeker M."/>
        </authorList>
    </citation>
    <scope>NUCLEOTIDE SEQUENCE [LARGE SCALE GENOMIC DNA]</scope>
    <source>
        <strain evidence="9 10">DSM 26377</strain>
    </source>
</reference>
<dbReference type="Gene3D" id="2.40.420.20">
    <property type="match status" value="1"/>
</dbReference>
<dbReference type="Pfam" id="PF25876">
    <property type="entry name" value="HH_MFP_RND"/>
    <property type="match status" value="1"/>
</dbReference>
<dbReference type="OrthoDB" id="9816569at2"/>
<evidence type="ECO:0000256" key="3">
    <source>
        <dbReference type="SAM" id="Coils"/>
    </source>
</evidence>
<sequence>MSIAKIEARTFTRRALLSALPVLAAIAAAATIHQSQAQPETAAPAPTEVTVAPVIHRPLHEWQEFTGRLQAVNTVEVRPRVAGYVDRVAFPDGARVKKGQLLFVIDPRPFQAETDRLKGELARAESDLDLARANQARAERLIVANAISREEYDRLGAGVSSARGQLDATTAALESARLNREFTEVRAPLDGRVSRALITAGNLVTSQSLLTTLVSDDAVHAYFDADERTYLRYAQLARSGEGDAARGVFMGLVDETGYPHEGRLDFVDNQVDPTTGTIRARAVFANPDGRYTPGLFARIRLVGGENRDTVLIEDRAVGTDLGRKFVLVLGPDNRLASRFIELGPQIDGLRVVREGLGADDVVVVNGLQHVKPGDVVAPTRVAMNEQAAGLRQVASVSPSTRIAASSVEGATLRSQR</sequence>
<evidence type="ECO:0000256" key="1">
    <source>
        <dbReference type="ARBA" id="ARBA00004519"/>
    </source>
</evidence>
<dbReference type="Gene3D" id="2.40.30.170">
    <property type="match status" value="1"/>
</dbReference>
<keyword evidence="3" id="KW-0175">Coiled coil</keyword>
<feature type="coiled-coil region" evidence="3">
    <location>
        <begin position="114"/>
        <end position="141"/>
    </location>
</feature>
<dbReference type="RefSeq" id="WP_133880374.1">
    <property type="nucleotide sequence ID" value="NZ_MWIN01000012.1"/>
</dbReference>
<evidence type="ECO:0000259" key="7">
    <source>
        <dbReference type="Pfam" id="PF25944"/>
    </source>
</evidence>
<feature type="domain" description="Multidrug resistance protein MdtA-like barrel-sandwich hybrid" evidence="6">
    <location>
        <begin position="73"/>
        <end position="208"/>
    </location>
</feature>
<evidence type="ECO:0000313" key="9">
    <source>
        <dbReference type="EMBL" id="TDU31814.1"/>
    </source>
</evidence>
<dbReference type="InterPro" id="IPR006311">
    <property type="entry name" value="TAT_signal"/>
</dbReference>
<feature type="chain" id="PRO_5030100182" evidence="4">
    <location>
        <begin position="25"/>
        <end position="416"/>
    </location>
</feature>
<dbReference type="GO" id="GO:0022857">
    <property type="term" value="F:transmembrane transporter activity"/>
    <property type="evidence" value="ECO:0007669"/>
    <property type="project" value="InterPro"/>
</dbReference>
<dbReference type="GO" id="GO:0046677">
    <property type="term" value="P:response to antibiotic"/>
    <property type="evidence" value="ECO:0007669"/>
    <property type="project" value="TreeGrafter"/>
</dbReference>
<dbReference type="Proteomes" id="UP000295341">
    <property type="component" value="Unassembled WGS sequence"/>
</dbReference>